<name>A0A7C8I3G4_9PLEO</name>
<dbReference type="GO" id="GO:0016491">
    <property type="term" value="F:oxidoreductase activity"/>
    <property type="evidence" value="ECO:0007669"/>
    <property type="project" value="InterPro"/>
</dbReference>
<accession>A0A7C8I3G4</accession>
<dbReference type="SMART" id="SM00829">
    <property type="entry name" value="PKS_ER"/>
    <property type="match status" value="1"/>
</dbReference>
<evidence type="ECO:0000313" key="3">
    <source>
        <dbReference type="Proteomes" id="UP000481861"/>
    </source>
</evidence>
<dbReference type="InterPro" id="IPR011032">
    <property type="entry name" value="GroES-like_sf"/>
</dbReference>
<dbReference type="InterPro" id="IPR013154">
    <property type="entry name" value="ADH-like_N"/>
</dbReference>
<dbReference type="InterPro" id="IPR020843">
    <property type="entry name" value="ER"/>
</dbReference>
<proteinExistence type="predicted"/>
<sequence>MSRTMKAWQYISVAGGIEKNLHINKSAPKPVPTENEILVQVHVMALNPVDYKVTESGVPLRLLGLTFIPGLDFCGQVAEVGKKVDGFSKGEYVFGAKVGSTGKGTLAQYVAVSKDQAVRLPKGVRPEDAATIGIVGLTSFAAVSPHVKSGDKVFINGGSGGTGVYGVQIAKALGCHVTTSCSTPNVELCKSLGADEVIDYKSTDIINALSSKGPLFNLAVDNVGSPSTLYKASSAFIAPGGKFNQVGMASNLSGLAQLGGNMLRPGCLGGGKAKYQMVMGQNSPSSLQTLGEWMREGKVKSVIDSVFAWEDAPKAYEKLKTGRTKGKIIIKVPQDNA</sequence>
<dbReference type="Pfam" id="PF08240">
    <property type="entry name" value="ADH_N"/>
    <property type="match status" value="1"/>
</dbReference>
<dbReference type="Gene3D" id="3.90.180.10">
    <property type="entry name" value="Medium-chain alcohol dehydrogenases, catalytic domain"/>
    <property type="match status" value="1"/>
</dbReference>
<dbReference type="Proteomes" id="UP000481861">
    <property type="component" value="Unassembled WGS sequence"/>
</dbReference>
<dbReference type="OrthoDB" id="201656at2759"/>
<evidence type="ECO:0000313" key="2">
    <source>
        <dbReference type="EMBL" id="KAF2867152.1"/>
    </source>
</evidence>
<dbReference type="EMBL" id="JAADJZ010000024">
    <property type="protein sequence ID" value="KAF2867152.1"/>
    <property type="molecule type" value="Genomic_DNA"/>
</dbReference>
<dbReference type="InterPro" id="IPR050700">
    <property type="entry name" value="YIM1/Zinc_Alcohol_DH_Fams"/>
</dbReference>
<feature type="domain" description="Enoyl reductase (ER)" evidence="1">
    <location>
        <begin position="16"/>
        <end position="330"/>
    </location>
</feature>
<reference evidence="2 3" key="1">
    <citation type="submission" date="2020-01" db="EMBL/GenBank/DDBJ databases">
        <authorList>
            <consortium name="DOE Joint Genome Institute"/>
            <person name="Haridas S."/>
            <person name="Albert R."/>
            <person name="Binder M."/>
            <person name="Bloem J."/>
            <person name="Labutti K."/>
            <person name="Salamov A."/>
            <person name="Andreopoulos B."/>
            <person name="Baker S.E."/>
            <person name="Barry K."/>
            <person name="Bills G."/>
            <person name="Bluhm B.H."/>
            <person name="Cannon C."/>
            <person name="Castanera R."/>
            <person name="Culley D.E."/>
            <person name="Daum C."/>
            <person name="Ezra D."/>
            <person name="Gonzalez J.B."/>
            <person name="Henrissat B."/>
            <person name="Kuo A."/>
            <person name="Liang C."/>
            <person name="Lipzen A."/>
            <person name="Lutzoni F."/>
            <person name="Magnuson J."/>
            <person name="Mondo S."/>
            <person name="Nolan M."/>
            <person name="Ohm R."/>
            <person name="Pangilinan J."/>
            <person name="Park H.-J.H."/>
            <person name="Ramirez L."/>
            <person name="Alfaro M."/>
            <person name="Sun H."/>
            <person name="Tritt A."/>
            <person name="Yoshinaga Y."/>
            <person name="Zwiers L.-H.L."/>
            <person name="Turgeon B.G."/>
            <person name="Goodwin S.B."/>
            <person name="Spatafora J.W."/>
            <person name="Crous P.W."/>
            <person name="Grigoriev I.V."/>
        </authorList>
    </citation>
    <scope>NUCLEOTIDE SEQUENCE [LARGE SCALE GENOMIC DNA]</scope>
    <source>
        <strain evidence="2 3">CBS 611.86</strain>
    </source>
</reference>
<keyword evidence="3" id="KW-1185">Reference proteome</keyword>
<evidence type="ECO:0000259" key="1">
    <source>
        <dbReference type="SMART" id="SM00829"/>
    </source>
</evidence>
<dbReference type="PANTHER" id="PTHR11695:SF294">
    <property type="entry name" value="RETICULON-4-INTERACTING PROTEIN 1, MITOCHONDRIAL"/>
    <property type="match status" value="1"/>
</dbReference>
<organism evidence="2 3">
    <name type="scientific">Massariosphaeria phaeospora</name>
    <dbReference type="NCBI Taxonomy" id="100035"/>
    <lineage>
        <taxon>Eukaryota</taxon>
        <taxon>Fungi</taxon>
        <taxon>Dikarya</taxon>
        <taxon>Ascomycota</taxon>
        <taxon>Pezizomycotina</taxon>
        <taxon>Dothideomycetes</taxon>
        <taxon>Pleosporomycetidae</taxon>
        <taxon>Pleosporales</taxon>
        <taxon>Pleosporales incertae sedis</taxon>
        <taxon>Massariosphaeria</taxon>
    </lineage>
</organism>
<dbReference type="SUPFAM" id="SSF50129">
    <property type="entry name" value="GroES-like"/>
    <property type="match status" value="1"/>
</dbReference>
<dbReference type="Pfam" id="PF13602">
    <property type="entry name" value="ADH_zinc_N_2"/>
    <property type="match status" value="1"/>
</dbReference>
<dbReference type="AlphaFoldDB" id="A0A7C8I3G4"/>
<dbReference type="CDD" id="cd08267">
    <property type="entry name" value="MDR1"/>
    <property type="match status" value="1"/>
</dbReference>
<dbReference type="Gene3D" id="3.40.50.720">
    <property type="entry name" value="NAD(P)-binding Rossmann-like Domain"/>
    <property type="match status" value="1"/>
</dbReference>
<comment type="caution">
    <text evidence="2">The sequence shown here is derived from an EMBL/GenBank/DDBJ whole genome shotgun (WGS) entry which is preliminary data.</text>
</comment>
<gene>
    <name evidence="2" type="ORF">BDV95DRAFT_503238</name>
</gene>
<dbReference type="InterPro" id="IPR036291">
    <property type="entry name" value="NAD(P)-bd_dom_sf"/>
</dbReference>
<protein>
    <submittedName>
        <fullName evidence="2">Chaperonin 10-like protein</fullName>
    </submittedName>
</protein>
<dbReference type="GO" id="GO:0005739">
    <property type="term" value="C:mitochondrion"/>
    <property type="evidence" value="ECO:0007669"/>
    <property type="project" value="TreeGrafter"/>
</dbReference>
<dbReference type="PANTHER" id="PTHR11695">
    <property type="entry name" value="ALCOHOL DEHYDROGENASE RELATED"/>
    <property type="match status" value="1"/>
</dbReference>
<dbReference type="SUPFAM" id="SSF51735">
    <property type="entry name" value="NAD(P)-binding Rossmann-fold domains"/>
    <property type="match status" value="1"/>
</dbReference>